<evidence type="ECO:0000256" key="1">
    <source>
        <dbReference type="ARBA" id="ARBA00022603"/>
    </source>
</evidence>
<sequence>MSLLYNILARINSQGGQILSELGEKVNELNEADEGPFDGPNRPSDLVCNLAQRIVTDCQELISLLVPSHIQTLQYAFSGALPAALAVVAHFNVADTIESLGGHATATEIAQTVGTDAIKMAHTLRALTAFHIFIEESDGRFANNRGSRPLFSDGGGAAMIESYSQISGKALVGWLPLMQDRDMMHEVDPQRGAFSKAYGSSISIMDWMMAPENEDDLITLMEGIPWLTQVSAKETVDNFDWTRWGVGLRNLESMVPAQLAAGEIEIVLQDYLLEQQSRADIYWMRGVLHDYSDNVCVKILENLKSRMLESPKTRILINEIVVPSLPVTTLKGVNLPTSESKPRTQSSFVEMTSLMQLHSVAFQGGYERTYPEYQKIFDRAGYQVVNFYQLQLYTSIMELAPKF</sequence>
<evidence type="ECO:0000256" key="3">
    <source>
        <dbReference type="ARBA" id="ARBA00022691"/>
    </source>
</evidence>
<evidence type="ECO:0008006" key="9">
    <source>
        <dbReference type="Google" id="ProtNLM"/>
    </source>
</evidence>
<reference evidence="7" key="1">
    <citation type="journal article" date="2019" name="Beilstein J. Org. Chem.">
        <title>Nanangenines: drimane sesquiterpenoids as the dominant metabolite cohort of a novel Australian fungus, Aspergillus nanangensis.</title>
        <authorList>
            <person name="Lacey H.J."/>
            <person name="Gilchrist C.L.M."/>
            <person name="Crombie A."/>
            <person name="Kalaitzis J.A."/>
            <person name="Vuong D."/>
            <person name="Rutledge P.J."/>
            <person name="Turner P."/>
            <person name="Pitt J.I."/>
            <person name="Lacey E."/>
            <person name="Chooi Y.H."/>
            <person name="Piggott A.M."/>
        </authorList>
    </citation>
    <scope>NUCLEOTIDE SEQUENCE</scope>
    <source>
        <strain evidence="7">MST-FP2251</strain>
    </source>
</reference>
<dbReference type="Gene3D" id="3.40.50.150">
    <property type="entry name" value="Vaccinia Virus protein VP39"/>
    <property type="match status" value="1"/>
</dbReference>
<evidence type="ECO:0000256" key="4">
    <source>
        <dbReference type="PIRSR" id="PIRSR005739-1"/>
    </source>
</evidence>
<evidence type="ECO:0000259" key="5">
    <source>
        <dbReference type="Pfam" id="PF00891"/>
    </source>
</evidence>
<dbReference type="InterPro" id="IPR036390">
    <property type="entry name" value="WH_DNA-bd_sf"/>
</dbReference>
<feature type="domain" description="O-methyltransferase dimerisation" evidence="6">
    <location>
        <begin position="74"/>
        <end position="148"/>
    </location>
</feature>
<comment type="caution">
    <text evidence="7">The sequence shown here is derived from an EMBL/GenBank/DDBJ whole genome shotgun (WGS) entry which is preliminary data.</text>
</comment>
<evidence type="ECO:0000259" key="6">
    <source>
        <dbReference type="Pfam" id="PF08100"/>
    </source>
</evidence>
<dbReference type="Pfam" id="PF00891">
    <property type="entry name" value="Methyltransf_2"/>
    <property type="match status" value="1"/>
</dbReference>
<dbReference type="Pfam" id="PF08100">
    <property type="entry name" value="Dimerisation"/>
    <property type="match status" value="1"/>
</dbReference>
<keyword evidence="2" id="KW-0808">Transferase</keyword>
<evidence type="ECO:0000313" key="7">
    <source>
        <dbReference type="EMBL" id="KAF9894563.1"/>
    </source>
</evidence>
<dbReference type="GO" id="GO:0046983">
    <property type="term" value="F:protein dimerization activity"/>
    <property type="evidence" value="ECO:0007669"/>
    <property type="project" value="InterPro"/>
</dbReference>
<organism evidence="7 8">
    <name type="scientific">Aspergillus nanangensis</name>
    <dbReference type="NCBI Taxonomy" id="2582783"/>
    <lineage>
        <taxon>Eukaryota</taxon>
        <taxon>Fungi</taxon>
        <taxon>Dikarya</taxon>
        <taxon>Ascomycota</taxon>
        <taxon>Pezizomycotina</taxon>
        <taxon>Eurotiomycetes</taxon>
        <taxon>Eurotiomycetidae</taxon>
        <taxon>Eurotiales</taxon>
        <taxon>Aspergillaceae</taxon>
        <taxon>Aspergillus</taxon>
        <taxon>Aspergillus subgen. Circumdati</taxon>
    </lineage>
</organism>
<dbReference type="InterPro" id="IPR001077">
    <property type="entry name" value="COMT_C"/>
</dbReference>
<dbReference type="PANTHER" id="PTHR43712:SF2">
    <property type="entry name" value="O-METHYLTRANSFERASE CICE"/>
    <property type="match status" value="1"/>
</dbReference>
<dbReference type="InterPro" id="IPR029063">
    <property type="entry name" value="SAM-dependent_MTases_sf"/>
</dbReference>
<dbReference type="AlphaFoldDB" id="A0AAD4CY16"/>
<accession>A0AAD4CY16</accession>
<proteinExistence type="predicted"/>
<keyword evidence="1" id="KW-0489">Methyltransferase</keyword>
<gene>
    <name evidence="7" type="ORF">FE257_006448</name>
</gene>
<name>A0AAD4CY16_ASPNN</name>
<reference evidence="7" key="2">
    <citation type="submission" date="2020-02" db="EMBL/GenBank/DDBJ databases">
        <authorList>
            <person name="Gilchrist C.L.M."/>
            <person name="Chooi Y.-H."/>
        </authorList>
    </citation>
    <scope>NUCLEOTIDE SEQUENCE</scope>
    <source>
        <strain evidence="7">MST-FP2251</strain>
    </source>
</reference>
<keyword evidence="3" id="KW-0949">S-adenosyl-L-methionine</keyword>
<feature type="domain" description="O-methyltransferase C-terminal" evidence="5">
    <location>
        <begin position="263"/>
        <end position="383"/>
    </location>
</feature>
<protein>
    <recommendedName>
        <fullName evidence="9">O-methyltransferase domain-containing protein</fullName>
    </recommendedName>
</protein>
<feature type="active site" description="Proton acceptor" evidence="4">
    <location>
        <position position="289"/>
    </location>
</feature>
<dbReference type="Gene3D" id="1.10.10.10">
    <property type="entry name" value="Winged helix-like DNA-binding domain superfamily/Winged helix DNA-binding domain"/>
    <property type="match status" value="1"/>
</dbReference>
<dbReference type="SUPFAM" id="SSF53335">
    <property type="entry name" value="S-adenosyl-L-methionine-dependent methyltransferases"/>
    <property type="match status" value="1"/>
</dbReference>
<evidence type="ECO:0000313" key="8">
    <source>
        <dbReference type="Proteomes" id="UP001194746"/>
    </source>
</evidence>
<dbReference type="GO" id="GO:0032259">
    <property type="term" value="P:methylation"/>
    <property type="evidence" value="ECO:0007669"/>
    <property type="project" value="UniProtKB-KW"/>
</dbReference>
<keyword evidence="8" id="KW-1185">Reference proteome</keyword>
<evidence type="ECO:0000256" key="2">
    <source>
        <dbReference type="ARBA" id="ARBA00022679"/>
    </source>
</evidence>
<dbReference type="InterPro" id="IPR016461">
    <property type="entry name" value="COMT-like"/>
</dbReference>
<dbReference type="EMBL" id="VCAU01000003">
    <property type="protein sequence ID" value="KAF9894563.1"/>
    <property type="molecule type" value="Genomic_DNA"/>
</dbReference>
<dbReference type="SUPFAM" id="SSF46785">
    <property type="entry name" value="Winged helix' DNA-binding domain"/>
    <property type="match status" value="1"/>
</dbReference>
<dbReference type="GO" id="GO:0008171">
    <property type="term" value="F:O-methyltransferase activity"/>
    <property type="evidence" value="ECO:0007669"/>
    <property type="project" value="InterPro"/>
</dbReference>
<dbReference type="PIRSF" id="PIRSF005739">
    <property type="entry name" value="O-mtase"/>
    <property type="match status" value="1"/>
</dbReference>
<dbReference type="InterPro" id="IPR012967">
    <property type="entry name" value="COMT_dimerisation"/>
</dbReference>
<dbReference type="Proteomes" id="UP001194746">
    <property type="component" value="Unassembled WGS sequence"/>
</dbReference>
<dbReference type="GO" id="GO:0044550">
    <property type="term" value="P:secondary metabolite biosynthetic process"/>
    <property type="evidence" value="ECO:0007669"/>
    <property type="project" value="UniProtKB-ARBA"/>
</dbReference>
<dbReference type="PANTHER" id="PTHR43712">
    <property type="entry name" value="PUTATIVE (AFU_ORTHOLOGUE AFUA_4G14580)-RELATED"/>
    <property type="match status" value="1"/>
</dbReference>
<dbReference type="InterPro" id="IPR036388">
    <property type="entry name" value="WH-like_DNA-bd_sf"/>
</dbReference>